<reference evidence="3" key="1">
    <citation type="journal article" date="2020" name="Stud. Mycol.">
        <title>101 Dothideomycetes genomes: a test case for predicting lifestyles and emergence of pathogens.</title>
        <authorList>
            <person name="Haridas S."/>
            <person name="Albert R."/>
            <person name="Binder M."/>
            <person name="Bloem J."/>
            <person name="Labutti K."/>
            <person name="Salamov A."/>
            <person name="Andreopoulos B."/>
            <person name="Baker S."/>
            <person name="Barry K."/>
            <person name="Bills G."/>
            <person name="Bluhm B."/>
            <person name="Cannon C."/>
            <person name="Castanera R."/>
            <person name="Culley D."/>
            <person name="Daum C."/>
            <person name="Ezra D."/>
            <person name="Gonzalez J."/>
            <person name="Henrissat B."/>
            <person name="Kuo A."/>
            <person name="Liang C."/>
            <person name="Lipzen A."/>
            <person name="Lutzoni F."/>
            <person name="Magnuson J."/>
            <person name="Mondo S."/>
            <person name="Nolan M."/>
            <person name="Ohm R."/>
            <person name="Pangilinan J."/>
            <person name="Park H.-J."/>
            <person name="Ramirez L."/>
            <person name="Alfaro M."/>
            <person name="Sun H."/>
            <person name="Tritt A."/>
            <person name="Yoshinaga Y."/>
            <person name="Zwiers L.-H."/>
            <person name="Turgeon B."/>
            <person name="Goodwin S."/>
            <person name="Spatafora J."/>
            <person name="Crous P."/>
            <person name="Grigoriev I."/>
        </authorList>
    </citation>
    <scope>NUCLEOTIDE SEQUENCE</scope>
    <source>
        <strain evidence="3">CBS 175.79</strain>
    </source>
</reference>
<dbReference type="GO" id="GO:0003677">
    <property type="term" value="F:DNA binding"/>
    <property type="evidence" value="ECO:0007669"/>
    <property type="project" value="InterPro"/>
</dbReference>
<dbReference type="GO" id="GO:0001080">
    <property type="term" value="P:nitrogen catabolite activation of transcription from RNA polymerase II promoter"/>
    <property type="evidence" value="ECO:0007669"/>
    <property type="project" value="TreeGrafter"/>
</dbReference>
<dbReference type="GO" id="GO:0008270">
    <property type="term" value="F:zinc ion binding"/>
    <property type="evidence" value="ECO:0007669"/>
    <property type="project" value="InterPro"/>
</dbReference>
<dbReference type="GO" id="GO:0005634">
    <property type="term" value="C:nucleus"/>
    <property type="evidence" value="ECO:0007669"/>
    <property type="project" value="TreeGrafter"/>
</dbReference>
<dbReference type="SMART" id="SM00906">
    <property type="entry name" value="Fungal_trans"/>
    <property type="match status" value="1"/>
</dbReference>
<proteinExistence type="predicted"/>
<dbReference type="GeneID" id="54287187"/>
<gene>
    <name evidence="3" type="ORF">BU24DRAFT_430123</name>
</gene>
<dbReference type="RefSeq" id="XP_033389789.1">
    <property type="nucleotide sequence ID" value="XM_033529790.1"/>
</dbReference>
<evidence type="ECO:0000313" key="3">
    <source>
        <dbReference type="EMBL" id="KAF2021450.1"/>
    </source>
</evidence>
<dbReference type="EMBL" id="ML978066">
    <property type="protein sequence ID" value="KAF2021450.1"/>
    <property type="molecule type" value="Genomic_DNA"/>
</dbReference>
<accession>A0A6A5Y9G3</accession>
<dbReference type="PANTHER" id="PTHR31668:SF4">
    <property type="entry name" value="TRANSCRIPTIONAL ACTIVATOR PROTEIN DAL81"/>
    <property type="match status" value="1"/>
</dbReference>
<evidence type="ECO:0000313" key="4">
    <source>
        <dbReference type="Proteomes" id="UP000799778"/>
    </source>
</evidence>
<protein>
    <recommendedName>
        <fullName evidence="2">Xylanolytic transcriptional activator regulatory domain-containing protein</fullName>
    </recommendedName>
</protein>
<dbReference type="Pfam" id="PF04082">
    <property type="entry name" value="Fungal_trans"/>
    <property type="match status" value="1"/>
</dbReference>
<dbReference type="Proteomes" id="UP000799778">
    <property type="component" value="Unassembled WGS sequence"/>
</dbReference>
<dbReference type="InterPro" id="IPR007219">
    <property type="entry name" value="XnlR_reg_dom"/>
</dbReference>
<sequence>MQDGISPQEVQTLFGTQDSADCTENLHEPNLDRIDAANPQALGFSGDMDPYVLQNYQYDSNGSFGFKQLSIQSVLRGNFPVQFLISQPSLFSSSRKENGVQEISPLVARGELEKMVSSDTGRRLISLFRTFVLPLYPIFSETRFPDPDTSPAYLLAAIYLVGQLFARFDEALSIELAYETLDSQALFRLIHEALQYESHAPGLETVQTLLLLVIRPSTNPLVLESSVKWSLHGLLVSTAQSLGLHYDPTSWKLPRWQISLRRRIAFSIFSVDKWLACSLGRPPLVSTDNWLVIRLEKEDVHASTIESDTWSHFLYYTQLGIYMDEALTRLYSMRAIQELSSDPTKTLSIAREILEKTSQWHREFSQQSHNSEEPNPLSTISLLGYHYVQMTIFRAIMRPFLAKPGAASGAQHSLNGNSSTDIQSVLGLARTGFRSATTAALTFVKELKEEHSRIFWPHWSQVAFSSICFIDLMMATSSPDTDEAVCWFQDLHVARREMRLKSTMLPVLRLGLLRIDAVFWKGLSRVMHLEPHVEKALQESLKPTST</sequence>
<dbReference type="CDD" id="cd12148">
    <property type="entry name" value="fungal_TF_MHR"/>
    <property type="match status" value="1"/>
</dbReference>
<dbReference type="PANTHER" id="PTHR31668">
    <property type="entry name" value="GLUCOSE TRANSPORT TRANSCRIPTION REGULATOR RGT1-RELATED-RELATED"/>
    <property type="match status" value="1"/>
</dbReference>
<keyword evidence="4" id="KW-1185">Reference proteome</keyword>
<organism evidence="3 4">
    <name type="scientific">Aaosphaeria arxii CBS 175.79</name>
    <dbReference type="NCBI Taxonomy" id="1450172"/>
    <lineage>
        <taxon>Eukaryota</taxon>
        <taxon>Fungi</taxon>
        <taxon>Dikarya</taxon>
        <taxon>Ascomycota</taxon>
        <taxon>Pezizomycotina</taxon>
        <taxon>Dothideomycetes</taxon>
        <taxon>Pleosporomycetidae</taxon>
        <taxon>Pleosporales</taxon>
        <taxon>Pleosporales incertae sedis</taxon>
        <taxon>Aaosphaeria</taxon>
    </lineage>
</organism>
<keyword evidence="1" id="KW-0539">Nucleus</keyword>
<evidence type="ECO:0000259" key="2">
    <source>
        <dbReference type="SMART" id="SM00906"/>
    </source>
</evidence>
<dbReference type="InterPro" id="IPR050797">
    <property type="entry name" value="Carb_Metab_Trans_Reg"/>
</dbReference>
<name>A0A6A5Y9G3_9PLEO</name>
<feature type="domain" description="Xylanolytic transcriptional activator regulatory" evidence="2">
    <location>
        <begin position="228"/>
        <end position="300"/>
    </location>
</feature>
<dbReference type="OrthoDB" id="408631at2759"/>
<dbReference type="GO" id="GO:0006351">
    <property type="term" value="P:DNA-templated transcription"/>
    <property type="evidence" value="ECO:0007669"/>
    <property type="project" value="InterPro"/>
</dbReference>
<evidence type="ECO:0000256" key="1">
    <source>
        <dbReference type="ARBA" id="ARBA00023242"/>
    </source>
</evidence>
<dbReference type="AlphaFoldDB" id="A0A6A5Y9G3"/>